<dbReference type="AlphaFoldDB" id="A0AAD5SBI0"/>
<proteinExistence type="predicted"/>
<name>A0AAD5SBI0_9FUNG</name>
<dbReference type="Proteomes" id="UP001212841">
    <property type="component" value="Unassembled WGS sequence"/>
</dbReference>
<evidence type="ECO:0000313" key="3">
    <source>
        <dbReference type="Proteomes" id="UP001212841"/>
    </source>
</evidence>
<comment type="caution">
    <text evidence="2">The sequence shown here is derived from an EMBL/GenBank/DDBJ whole genome shotgun (WGS) entry which is preliminary data.</text>
</comment>
<protein>
    <submittedName>
        <fullName evidence="2">Uncharacterized protein</fullName>
    </submittedName>
</protein>
<reference evidence="2" key="1">
    <citation type="submission" date="2020-05" db="EMBL/GenBank/DDBJ databases">
        <title>Phylogenomic resolution of chytrid fungi.</title>
        <authorList>
            <person name="Stajich J.E."/>
            <person name="Amses K."/>
            <person name="Simmons R."/>
            <person name="Seto K."/>
            <person name="Myers J."/>
            <person name="Bonds A."/>
            <person name="Quandt C.A."/>
            <person name="Barry K."/>
            <person name="Liu P."/>
            <person name="Grigoriev I."/>
            <person name="Longcore J.E."/>
            <person name="James T.Y."/>
        </authorList>
    </citation>
    <scope>NUCLEOTIDE SEQUENCE</scope>
    <source>
        <strain evidence="2">JEL0318</strain>
    </source>
</reference>
<keyword evidence="3" id="KW-1185">Reference proteome</keyword>
<evidence type="ECO:0000256" key="1">
    <source>
        <dbReference type="SAM" id="MobiDB-lite"/>
    </source>
</evidence>
<feature type="compositionally biased region" description="Basic residues" evidence="1">
    <location>
        <begin position="367"/>
        <end position="379"/>
    </location>
</feature>
<organism evidence="2 3">
    <name type="scientific">Rhizophlyctis rosea</name>
    <dbReference type="NCBI Taxonomy" id="64517"/>
    <lineage>
        <taxon>Eukaryota</taxon>
        <taxon>Fungi</taxon>
        <taxon>Fungi incertae sedis</taxon>
        <taxon>Chytridiomycota</taxon>
        <taxon>Chytridiomycota incertae sedis</taxon>
        <taxon>Chytridiomycetes</taxon>
        <taxon>Rhizophlyctidales</taxon>
        <taxon>Rhizophlyctidaceae</taxon>
        <taxon>Rhizophlyctis</taxon>
    </lineage>
</organism>
<dbReference type="EMBL" id="JADGJD010000388">
    <property type="protein sequence ID" value="KAJ3051500.1"/>
    <property type="molecule type" value="Genomic_DNA"/>
</dbReference>
<sequence>MATSSNPLKLTVDPVALSPSGGSAGAQPAPPMQRLPAPAATFGVPPTTTSRPPHAPPSGRPSFATTSRNEPIVLSAASIPPSCAGGVHIQPGPRIPYVSQRDSRGVNGAWSGGGYQSVVPERSMMHPQPPKRKVHDVPLEMVSAEKRVRGMAPVGLPDMRARVPPPIMVNNFEQLGMQQGTRPVAPARNGDVQSSNIIPTYPPPSSTHTINSFAPGFTQQPVPTYSGTRSATWGDAPAESMDIIPDQTRPNARQPSVIVTGATSRPQSRAPTAMAMRRQGNLPERIYTSLSVPAKRGHGGSDTDGETSPLSPVSSQCSTLPPSPRKGGAKEVEVIVISDDEDGVVMDTAGSVASANTATQQPEAKSKPPKPKSHPKPKSSRSIQPDPERVGAETPSAEEIAEEGQPFWSSTSASAEASDKGPDVGIGGSGEAGKKKGKKKEVLFYVG</sequence>
<accession>A0AAD5SBI0</accession>
<evidence type="ECO:0000313" key="2">
    <source>
        <dbReference type="EMBL" id="KAJ3051500.1"/>
    </source>
</evidence>
<feature type="region of interest" description="Disordered" evidence="1">
    <location>
        <begin position="287"/>
        <end position="447"/>
    </location>
</feature>
<feature type="compositionally biased region" description="Polar residues" evidence="1">
    <location>
        <begin position="351"/>
        <end position="363"/>
    </location>
</feature>
<gene>
    <name evidence="2" type="ORF">HK097_007464</name>
</gene>
<feature type="region of interest" description="Disordered" evidence="1">
    <location>
        <begin position="1"/>
        <end position="70"/>
    </location>
</feature>
<feature type="compositionally biased region" description="Polar residues" evidence="1">
    <location>
        <begin position="306"/>
        <end position="320"/>
    </location>
</feature>